<name>A0A1R0GZV2_9FUNG</name>
<evidence type="ECO:0000313" key="2">
    <source>
        <dbReference type="EMBL" id="OLY82411.1"/>
    </source>
</evidence>
<reference evidence="2 3" key="1">
    <citation type="journal article" date="2016" name="Mol. Biol. Evol.">
        <title>Genome-Wide Survey of Gut Fungi (Harpellales) Reveals the First Horizontally Transferred Ubiquitin Gene from a Mosquito Host.</title>
        <authorList>
            <person name="Wang Y."/>
            <person name="White M.M."/>
            <person name="Kvist S."/>
            <person name="Moncalvo J.M."/>
        </authorList>
    </citation>
    <scope>NUCLEOTIDE SEQUENCE [LARGE SCALE GENOMIC DNA]</scope>
    <source>
        <strain evidence="2 3">ALG-7-W6</strain>
    </source>
</reference>
<reference evidence="2" key="2">
    <citation type="submission" date="2017-01" db="EMBL/GenBank/DDBJ databases">
        <authorList>
            <person name="Mah S.A."/>
            <person name="Swanson W.J."/>
            <person name="Moy G.W."/>
            <person name="Vacquier V.D."/>
        </authorList>
    </citation>
    <scope>NUCLEOTIDE SEQUENCE</scope>
    <source>
        <strain evidence="2">ALG-7-W6</strain>
    </source>
</reference>
<accession>A0A1R0GZV2</accession>
<dbReference type="Proteomes" id="UP000187455">
    <property type="component" value="Unassembled WGS sequence"/>
</dbReference>
<proteinExistence type="predicted"/>
<protein>
    <submittedName>
        <fullName evidence="2">Uncharacterized protein</fullName>
    </submittedName>
</protein>
<evidence type="ECO:0000313" key="3">
    <source>
        <dbReference type="Proteomes" id="UP000187455"/>
    </source>
</evidence>
<dbReference type="EMBL" id="LSSL01007746">
    <property type="protein sequence ID" value="OLY77665.1"/>
    <property type="molecule type" value="Genomic_DNA"/>
</dbReference>
<dbReference type="AlphaFoldDB" id="A0A1R0GZV2"/>
<gene>
    <name evidence="2" type="ORF">AYI68_g3470</name>
    <name evidence="1" type="ORF">AYI68_g8300</name>
</gene>
<sequence length="110" mass="11914">MEDLVFSLLRLLLSSGPSTPVNFSHLIPTAGAVQKLSVIRAGSSGRTMDMGSRRVIPALRSLLIEGDGCASKSELSIASSLFAQQNLKKEYLCLSIWYRVSASDTKKIIN</sequence>
<organism evidence="2 3">
    <name type="scientific">Smittium mucronatum</name>
    <dbReference type="NCBI Taxonomy" id="133383"/>
    <lineage>
        <taxon>Eukaryota</taxon>
        <taxon>Fungi</taxon>
        <taxon>Fungi incertae sedis</taxon>
        <taxon>Zoopagomycota</taxon>
        <taxon>Kickxellomycotina</taxon>
        <taxon>Harpellomycetes</taxon>
        <taxon>Harpellales</taxon>
        <taxon>Legeriomycetaceae</taxon>
        <taxon>Smittium</taxon>
    </lineage>
</organism>
<keyword evidence="3" id="KW-1185">Reference proteome</keyword>
<evidence type="ECO:0000313" key="1">
    <source>
        <dbReference type="EMBL" id="OLY77665.1"/>
    </source>
</evidence>
<comment type="caution">
    <text evidence="2">The sequence shown here is derived from an EMBL/GenBank/DDBJ whole genome shotgun (WGS) entry which is preliminary data.</text>
</comment>
<dbReference type="EMBL" id="LSSL01001559">
    <property type="protein sequence ID" value="OLY82411.1"/>
    <property type="molecule type" value="Genomic_DNA"/>
</dbReference>